<dbReference type="GO" id="GO:0010124">
    <property type="term" value="P:phenylacetate catabolic process"/>
    <property type="evidence" value="ECO:0007669"/>
    <property type="project" value="TreeGrafter"/>
</dbReference>
<dbReference type="SUPFAM" id="SSF53901">
    <property type="entry name" value="Thiolase-like"/>
    <property type="match status" value="2"/>
</dbReference>
<proteinExistence type="inferred from homology"/>
<evidence type="ECO:0000313" key="14">
    <source>
        <dbReference type="Proteomes" id="UP000183407"/>
    </source>
</evidence>
<keyword evidence="7" id="KW-0576">Peroxisome</keyword>
<dbReference type="InterPro" id="IPR002155">
    <property type="entry name" value="Thiolase"/>
</dbReference>
<evidence type="ECO:0000256" key="7">
    <source>
        <dbReference type="ARBA" id="ARBA00023140"/>
    </source>
</evidence>
<evidence type="ECO:0000259" key="11">
    <source>
        <dbReference type="Pfam" id="PF00108"/>
    </source>
</evidence>
<dbReference type="EMBL" id="FNTL01000003">
    <property type="protein sequence ID" value="SEB46424.1"/>
    <property type="molecule type" value="Genomic_DNA"/>
</dbReference>
<feature type="domain" description="Thiolase N-terminal" evidence="11">
    <location>
        <begin position="5"/>
        <end position="267"/>
    </location>
</feature>
<dbReference type="OrthoDB" id="4475716at2"/>
<dbReference type="GO" id="GO:0005737">
    <property type="term" value="C:cytoplasm"/>
    <property type="evidence" value="ECO:0007669"/>
    <property type="project" value="UniProtKB-ARBA"/>
</dbReference>
<keyword evidence="4" id="KW-0276">Fatty acid metabolism</keyword>
<comment type="subcellular location">
    <subcellularLocation>
        <location evidence="1">Peroxisome</location>
    </subcellularLocation>
</comment>
<reference evidence="14" key="1">
    <citation type="submission" date="2016-10" db="EMBL/GenBank/DDBJ databases">
        <authorList>
            <person name="Varghese N."/>
        </authorList>
    </citation>
    <scope>NUCLEOTIDE SEQUENCE [LARGE SCALE GENOMIC DNA]</scope>
    <source>
        <strain evidence="14">DSM 44719</strain>
    </source>
</reference>
<dbReference type="PROSITE" id="PS00737">
    <property type="entry name" value="THIOLASE_2"/>
    <property type="match status" value="1"/>
</dbReference>
<dbReference type="Pfam" id="PF00108">
    <property type="entry name" value="Thiolase_N"/>
    <property type="match status" value="1"/>
</dbReference>
<dbReference type="InterPro" id="IPR020616">
    <property type="entry name" value="Thiolase_N"/>
</dbReference>
<keyword evidence="8 10" id="KW-0012">Acyltransferase</keyword>
<dbReference type="GO" id="GO:0006635">
    <property type="term" value="P:fatty acid beta-oxidation"/>
    <property type="evidence" value="ECO:0007669"/>
    <property type="project" value="TreeGrafter"/>
</dbReference>
<evidence type="ECO:0000256" key="5">
    <source>
        <dbReference type="ARBA" id="ARBA00022946"/>
    </source>
</evidence>
<dbReference type="InterPro" id="IPR050215">
    <property type="entry name" value="Thiolase-like_sf_Thiolase"/>
</dbReference>
<dbReference type="FunFam" id="3.40.47.10:FF:000010">
    <property type="entry name" value="Acetyl-CoA acetyltransferase (Thiolase)"/>
    <property type="match status" value="1"/>
</dbReference>
<dbReference type="GO" id="GO:0003988">
    <property type="term" value="F:acetyl-CoA C-acyltransferase activity"/>
    <property type="evidence" value="ECO:0007669"/>
    <property type="project" value="TreeGrafter"/>
</dbReference>
<protein>
    <submittedName>
        <fullName evidence="13">Acetyl-CoA C-acetyltransferase</fullName>
    </submittedName>
</protein>
<evidence type="ECO:0000256" key="8">
    <source>
        <dbReference type="ARBA" id="ARBA00023315"/>
    </source>
</evidence>
<dbReference type="CDD" id="cd00751">
    <property type="entry name" value="thiolase"/>
    <property type="match status" value="1"/>
</dbReference>
<keyword evidence="5" id="KW-0809">Transit peptide</keyword>
<feature type="active site" description="Proton acceptor" evidence="9">
    <location>
        <position position="385"/>
    </location>
</feature>
<evidence type="ECO:0000313" key="13">
    <source>
        <dbReference type="EMBL" id="SEB46424.1"/>
    </source>
</evidence>
<dbReference type="InterPro" id="IPR020617">
    <property type="entry name" value="Thiolase_C"/>
</dbReference>
<dbReference type="PIRSF" id="PIRSF000429">
    <property type="entry name" value="Ac-CoA_Ac_transf"/>
    <property type="match status" value="1"/>
</dbReference>
<accession>A0A1H4JJC6</accession>
<dbReference type="InterPro" id="IPR016039">
    <property type="entry name" value="Thiolase-like"/>
</dbReference>
<keyword evidence="3 10" id="KW-0808">Transferase</keyword>
<evidence type="ECO:0000256" key="4">
    <source>
        <dbReference type="ARBA" id="ARBA00022832"/>
    </source>
</evidence>
<dbReference type="Proteomes" id="UP000183407">
    <property type="component" value="Unassembled WGS sequence"/>
</dbReference>
<comment type="similarity">
    <text evidence="2 10">Belongs to the thiolase-like superfamily. Thiolase family.</text>
</comment>
<dbReference type="PANTHER" id="PTHR43853:SF8">
    <property type="entry name" value="3-KETOACYL-COA THIOLASE, PEROXISOMAL"/>
    <property type="match status" value="1"/>
</dbReference>
<evidence type="ECO:0000256" key="2">
    <source>
        <dbReference type="ARBA" id="ARBA00010982"/>
    </source>
</evidence>
<dbReference type="NCBIfam" id="TIGR01930">
    <property type="entry name" value="AcCoA-C-Actrans"/>
    <property type="match status" value="1"/>
</dbReference>
<evidence type="ECO:0000256" key="1">
    <source>
        <dbReference type="ARBA" id="ARBA00004275"/>
    </source>
</evidence>
<gene>
    <name evidence="13" type="ORF">SAMN04490220_0943</name>
</gene>
<name>A0A1H4JJC6_RHOJO</name>
<evidence type="ECO:0000256" key="10">
    <source>
        <dbReference type="RuleBase" id="RU003557"/>
    </source>
</evidence>
<evidence type="ECO:0000259" key="12">
    <source>
        <dbReference type="Pfam" id="PF02803"/>
    </source>
</evidence>
<dbReference type="Pfam" id="PF02803">
    <property type="entry name" value="Thiolase_C"/>
    <property type="match status" value="1"/>
</dbReference>
<feature type="active site" description="Proton acceptor" evidence="9">
    <location>
        <position position="355"/>
    </location>
</feature>
<sequence>MREAVIVSTARTPIGKANRGAFNDTQAQELAAHAISHAVQRAGLDGGEIDDVILGCALQQGSSGGNVARQAALRAGLPETVSGMTIDRQCSSGLMAIATAAKQIISDGMSIAVGGGVESISLVQNDHANNYRAADPWLVEHKPSIYRPMLETAEIVAERYGVSRDRQDEYALLSQQRTAAAQDAGRFDREIVALPSIKTVIDRETGEVRRERVTLTRDEGNRASTTLEGLQGLRAVLPDGQVSTVSTVTAGNSSQLSDGASASVLMEAGEAQRRGLTPLGLYRGIAVAGCEPDEMGIGPVFAVPKLLKAHDLTIDDIGLWELNEAFASQAVYCRDELGINPERFNVNGGGISVGHPYGMTGARLVGHALIEAKRRGERYVVITMCVGGGMGAAGLFEVTE</sequence>
<evidence type="ECO:0000256" key="9">
    <source>
        <dbReference type="PIRSR" id="PIRSR000429-1"/>
    </source>
</evidence>
<dbReference type="RefSeq" id="WP_073364885.1">
    <property type="nucleotide sequence ID" value="NZ_FNTL01000003.1"/>
</dbReference>
<organism evidence="13 14">
    <name type="scientific">Rhodococcus jostii</name>
    <dbReference type="NCBI Taxonomy" id="132919"/>
    <lineage>
        <taxon>Bacteria</taxon>
        <taxon>Bacillati</taxon>
        <taxon>Actinomycetota</taxon>
        <taxon>Actinomycetes</taxon>
        <taxon>Mycobacteriales</taxon>
        <taxon>Nocardiaceae</taxon>
        <taxon>Rhodococcus</taxon>
    </lineage>
</organism>
<dbReference type="InterPro" id="IPR020613">
    <property type="entry name" value="Thiolase_CS"/>
</dbReference>
<feature type="domain" description="Thiolase C-terminal" evidence="12">
    <location>
        <begin position="277"/>
        <end position="397"/>
    </location>
</feature>
<evidence type="ECO:0000256" key="3">
    <source>
        <dbReference type="ARBA" id="ARBA00022679"/>
    </source>
</evidence>
<keyword evidence="6" id="KW-0443">Lipid metabolism</keyword>
<dbReference type="Gene3D" id="3.40.47.10">
    <property type="match status" value="1"/>
</dbReference>
<evidence type="ECO:0000256" key="6">
    <source>
        <dbReference type="ARBA" id="ARBA00023098"/>
    </source>
</evidence>
<dbReference type="AlphaFoldDB" id="A0A1H4JJC6"/>
<dbReference type="PANTHER" id="PTHR43853">
    <property type="entry name" value="3-KETOACYL-COA THIOLASE, PEROXISOMAL"/>
    <property type="match status" value="1"/>
</dbReference>
<feature type="active site" description="Acyl-thioester intermediate" evidence="9">
    <location>
        <position position="90"/>
    </location>
</feature>